<keyword evidence="2" id="KW-0808">Transferase</keyword>
<accession>A0A6L2MGA1</accession>
<reference evidence="2" key="1">
    <citation type="journal article" date="2019" name="Sci. Rep.">
        <title>Draft genome of Tanacetum cinerariifolium, the natural source of mosquito coil.</title>
        <authorList>
            <person name="Yamashiro T."/>
            <person name="Shiraishi A."/>
            <person name="Satake H."/>
            <person name="Nakayama K."/>
        </authorList>
    </citation>
    <scope>NUCLEOTIDE SEQUENCE</scope>
</reference>
<evidence type="ECO:0000256" key="1">
    <source>
        <dbReference type="SAM" id="MobiDB-lite"/>
    </source>
</evidence>
<dbReference type="AlphaFoldDB" id="A0A6L2MGA1"/>
<keyword evidence="2" id="KW-0548">Nucleotidyltransferase</keyword>
<keyword evidence="2" id="KW-0695">RNA-directed DNA polymerase</keyword>
<dbReference type="GO" id="GO:0003964">
    <property type="term" value="F:RNA-directed DNA polymerase activity"/>
    <property type="evidence" value="ECO:0007669"/>
    <property type="project" value="UniProtKB-KW"/>
</dbReference>
<organism evidence="2">
    <name type="scientific">Tanacetum cinerariifolium</name>
    <name type="common">Dalmatian daisy</name>
    <name type="synonym">Chrysanthemum cinerariifolium</name>
    <dbReference type="NCBI Taxonomy" id="118510"/>
    <lineage>
        <taxon>Eukaryota</taxon>
        <taxon>Viridiplantae</taxon>
        <taxon>Streptophyta</taxon>
        <taxon>Embryophyta</taxon>
        <taxon>Tracheophyta</taxon>
        <taxon>Spermatophyta</taxon>
        <taxon>Magnoliopsida</taxon>
        <taxon>eudicotyledons</taxon>
        <taxon>Gunneridae</taxon>
        <taxon>Pentapetalae</taxon>
        <taxon>asterids</taxon>
        <taxon>campanulids</taxon>
        <taxon>Asterales</taxon>
        <taxon>Asteraceae</taxon>
        <taxon>Asteroideae</taxon>
        <taxon>Anthemideae</taxon>
        <taxon>Anthemidinae</taxon>
        <taxon>Tanacetum</taxon>
    </lineage>
</organism>
<evidence type="ECO:0000313" key="2">
    <source>
        <dbReference type="EMBL" id="GEU72489.1"/>
    </source>
</evidence>
<feature type="region of interest" description="Disordered" evidence="1">
    <location>
        <begin position="154"/>
        <end position="175"/>
    </location>
</feature>
<sequence>MECLETIGRIMRCANLWTIRVVCGERKSFEKSLFIAEDDKNVIPEFNIIVSFELFDFNDILIFNSFDERHNGFRLLSSFIIIAKEGSSLIFTLFSLPAKAELTTEAEEFLLTLTRAYGGSFVMTHFKVLALNMDFDLRIDLIFFGPEVVKDDLQSKDESDGEEKENDNGNLVNDSKFDIKNEIDDNENNLNHVFESSCIHKNINEAKSTRDSHPKKDLIGANEDAAFISSGINGFTTLKSGGSLLDVIDELIKVGHAMGYNMDGCMKNIETVTNSYGDCQVFR</sequence>
<comment type="caution">
    <text evidence="2">The sequence shown here is derived from an EMBL/GenBank/DDBJ whole genome shotgun (WGS) entry which is preliminary data.</text>
</comment>
<dbReference type="EMBL" id="BKCJ010006503">
    <property type="protein sequence ID" value="GEU72489.1"/>
    <property type="molecule type" value="Genomic_DNA"/>
</dbReference>
<gene>
    <name evidence="2" type="ORF">Tci_044467</name>
</gene>
<protein>
    <submittedName>
        <fullName evidence="2">RNA-directed DNA polymerase, eukaryota, nucleotide-binding alpha-beta plait domain protein</fullName>
    </submittedName>
</protein>
<name>A0A6L2MGA1_TANCI</name>
<proteinExistence type="predicted"/>